<dbReference type="EMBL" id="JADCUA010000014">
    <property type="protein sequence ID" value="KAH9834960.1"/>
    <property type="molecule type" value="Genomic_DNA"/>
</dbReference>
<organism evidence="1 2">
    <name type="scientific">Rhodofomes roseus</name>
    <dbReference type="NCBI Taxonomy" id="34475"/>
    <lineage>
        <taxon>Eukaryota</taxon>
        <taxon>Fungi</taxon>
        <taxon>Dikarya</taxon>
        <taxon>Basidiomycota</taxon>
        <taxon>Agaricomycotina</taxon>
        <taxon>Agaricomycetes</taxon>
        <taxon>Polyporales</taxon>
        <taxon>Rhodofomes</taxon>
    </lineage>
</organism>
<evidence type="ECO:0000313" key="2">
    <source>
        <dbReference type="Proteomes" id="UP000814176"/>
    </source>
</evidence>
<evidence type="ECO:0000313" key="1">
    <source>
        <dbReference type="EMBL" id="KAH9834960.1"/>
    </source>
</evidence>
<dbReference type="Proteomes" id="UP000814176">
    <property type="component" value="Unassembled WGS sequence"/>
</dbReference>
<keyword evidence="2" id="KW-1185">Reference proteome</keyword>
<sequence length="163" mass="18073">MFRHPSTNRAVVNVHIRTLHCVCPSWPSVRTSILVEPLSEPFVRLAVGILQVNAPIEFATKGLNIAHRSEFLIHAVEGLCQGIDEELGASMSWPWRARSSVLTIRRARYSGDLPSTYARGAKSRSISSCTLLMPRLSSTGIDDLRAVERLPEGRVNLTCGPRR</sequence>
<dbReference type="GeneID" id="72004960"/>
<dbReference type="InterPro" id="IPR013785">
    <property type="entry name" value="Aldolase_TIM"/>
</dbReference>
<dbReference type="Gene3D" id="3.20.20.70">
    <property type="entry name" value="Aldolase class I"/>
    <property type="match status" value="1"/>
</dbReference>
<gene>
    <name evidence="1" type="ORF">C8Q71DRAFT_767793</name>
</gene>
<reference evidence="1 2" key="1">
    <citation type="journal article" date="2021" name="Environ. Microbiol.">
        <title>Gene family expansions and transcriptome signatures uncover fungal adaptations to wood decay.</title>
        <authorList>
            <person name="Hage H."/>
            <person name="Miyauchi S."/>
            <person name="Viragh M."/>
            <person name="Drula E."/>
            <person name="Min B."/>
            <person name="Chaduli D."/>
            <person name="Navarro D."/>
            <person name="Favel A."/>
            <person name="Norest M."/>
            <person name="Lesage-Meessen L."/>
            <person name="Balint B."/>
            <person name="Merenyi Z."/>
            <person name="de Eugenio L."/>
            <person name="Morin E."/>
            <person name="Martinez A.T."/>
            <person name="Baldrian P."/>
            <person name="Stursova M."/>
            <person name="Martinez M.J."/>
            <person name="Novotny C."/>
            <person name="Magnuson J.K."/>
            <person name="Spatafora J.W."/>
            <person name="Maurice S."/>
            <person name="Pangilinan J."/>
            <person name="Andreopoulos W."/>
            <person name="LaButti K."/>
            <person name="Hundley H."/>
            <person name="Na H."/>
            <person name="Kuo A."/>
            <person name="Barry K."/>
            <person name="Lipzen A."/>
            <person name="Henrissat B."/>
            <person name="Riley R."/>
            <person name="Ahrendt S."/>
            <person name="Nagy L.G."/>
            <person name="Grigoriev I.V."/>
            <person name="Martin F."/>
            <person name="Rosso M.N."/>
        </authorList>
    </citation>
    <scope>NUCLEOTIDE SEQUENCE [LARGE SCALE GENOMIC DNA]</scope>
    <source>
        <strain evidence="1 2">CIRM-BRFM 1785</strain>
    </source>
</reference>
<proteinExistence type="predicted"/>
<protein>
    <submittedName>
        <fullName evidence="1">Uncharacterized protein</fullName>
    </submittedName>
</protein>
<comment type="caution">
    <text evidence="1">The sequence shown here is derived from an EMBL/GenBank/DDBJ whole genome shotgun (WGS) entry which is preliminary data.</text>
</comment>
<dbReference type="RefSeq" id="XP_047777446.1">
    <property type="nucleotide sequence ID" value="XM_047924228.1"/>
</dbReference>
<name>A0ABQ8KBN3_9APHY</name>
<accession>A0ABQ8KBN3</accession>